<feature type="region of interest" description="Disordered" evidence="1">
    <location>
        <begin position="755"/>
        <end position="796"/>
    </location>
</feature>
<dbReference type="GO" id="GO:0005737">
    <property type="term" value="C:cytoplasm"/>
    <property type="evidence" value="ECO:0007669"/>
    <property type="project" value="TreeGrafter"/>
</dbReference>
<gene>
    <name evidence="2" type="ORF">NA57DRAFT_81185</name>
</gene>
<dbReference type="OrthoDB" id="3938623at2759"/>
<dbReference type="PANTHER" id="PTHR13268">
    <property type="entry name" value="BREAST CARCINOMA AMPLIFIED SEQUENCE 3"/>
    <property type="match status" value="1"/>
</dbReference>
<name>A0A9P4I5S0_9PEZI</name>
<dbReference type="GO" id="GO:0006914">
    <property type="term" value="P:autophagy"/>
    <property type="evidence" value="ECO:0007669"/>
    <property type="project" value="InterPro"/>
</dbReference>
<feature type="compositionally biased region" description="Polar residues" evidence="1">
    <location>
        <begin position="34"/>
        <end position="45"/>
    </location>
</feature>
<dbReference type="InterPro" id="IPR045142">
    <property type="entry name" value="BCAS3-like"/>
</dbReference>
<protein>
    <recommendedName>
        <fullName evidence="4">WD40 repeat-like protein</fullName>
    </recommendedName>
</protein>
<dbReference type="PANTHER" id="PTHR13268:SF0">
    <property type="entry name" value="BCAS3 MICROTUBULE ASSOCIATED CELL MIGRATION FACTOR"/>
    <property type="match status" value="1"/>
</dbReference>
<dbReference type="SUPFAM" id="SSF82171">
    <property type="entry name" value="DPP6 N-terminal domain-like"/>
    <property type="match status" value="1"/>
</dbReference>
<feature type="region of interest" description="Disordered" evidence="1">
    <location>
        <begin position="580"/>
        <end position="621"/>
    </location>
</feature>
<evidence type="ECO:0008006" key="4">
    <source>
        <dbReference type="Google" id="ProtNLM"/>
    </source>
</evidence>
<comment type="caution">
    <text evidence="2">The sequence shown here is derived from an EMBL/GenBank/DDBJ whole genome shotgun (WGS) entry which is preliminary data.</text>
</comment>
<evidence type="ECO:0000313" key="2">
    <source>
        <dbReference type="EMBL" id="KAF2093682.1"/>
    </source>
</evidence>
<feature type="region of interest" description="Disordered" evidence="1">
    <location>
        <begin position="121"/>
        <end position="185"/>
    </location>
</feature>
<feature type="region of interest" description="Disordered" evidence="1">
    <location>
        <begin position="944"/>
        <end position="1002"/>
    </location>
</feature>
<feature type="region of interest" description="Disordered" evidence="1">
    <location>
        <begin position="1"/>
        <end position="84"/>
    </location>
</feature>
<feature type="compositionally biased region" description="Polar residues" evidence="1">
    <location>
        <begin position="462"/>
        <end position="476"/>
    </location>
</feature>
<organism evidence="2 3">
    <name type="scientific">Rhizodiscina lignyota</name>
    <dbReference type="NCBI Taxonomy" id="1504668"/>
    <lineage>
        <taxon>Eukaryota</taxon>
        <taxon>Fungi</taxon>
        <taxon>Dikarya</taxon>
        <taxon>Ascomycota</taxon>
        <taxon>Pezizomycotina</taxon>
        <taxon>Dothideomycetes</taxon>
        <taxon>Pleosporomycetidae</taxon>
        <taxon>Aulographales</taxon>
        <taxon>Rhizodiscinaceae</taxon>
        <taxon>Rhizodiscina</taxon>
    </lineage>
</organism>
<evidence type="ECO:0000313" key="3">
    <source>
        <dbReference type="Proteomes" id="UP000799772"/>
    </source>
</evidence>
<dbReference type="AlphaFoldDB" id="A0A9P4I5S0"/>
<feature type="compositionally biased region" description="Basic and acidic residues" evidence="1">
    <location>
        <begin position="46"/>
        <end position="56"/>
    </location>
</feature>
<feature type="region of interest" description="Disordered" evidence="1">
    <location>
        <begin position="462"/>
        <end position="481"/>
    </location>
</feature>
<sequence length="1136" mass="121919">MPSSSKRSSESKQSSNNRQRNRAQQSLGLENLQARATSSVQNNELGRTDKYAERTNKIHPVKLSRSPSATYRYPVAKSPPNQPYNVTKSPLISALGTTANGATQYTSDWAKSIPYLNNARQTGQTAPTNVSGSSPPSQSRPRDASSHAHLSPSPPANVGGRPLSHPNSISSFGGRYQQSPPSNMYAASRRASMYSQYGQRPLSGHIPLPHEDQPHFYGAPQLDFGIAGGAPGADKIKPGDRGYFCGFDALDGAGDAASVGVENVIITGYEGGLEISSVEHDGAQLIGVLDGLPGGVFGAKLLPWNDRTDPCASLRPLVAIVLHGPVISDQNTPKGEKPSDGGSENALTDSPPMNPNLSRSEEALSRITNYQTTVEVWSLQSNKRISTLYISPPVSVTQPYDGSDFEPPRPVGDITLDACGKFIAVALGGNNGELYMFTLSPDATDETSERFRCIGKLWTSVQPRQQPAPSTSNSTGAFPPDLDVGTPHSAPLFSLNDRWLAIVPPPSGSQFSFYGTPLNKSLGNQIPGMTSSVAPSMPAINCAVDTPDDRFINRVSREMAKNFVRGAQWVGDQGKQWWKHYTSKDPSPPAAQNGFYPGPPAYPTEQQSNFPPTHALGSASQSTSEPPIVAIYDLNRLLLAVDKKSKNALNPIAAFEQPLGCSFLSFAPSGLHLLTVNKKGDTQILWDLKRMCHGRGAPTAARGSSIYGPHVREATRFIRVTDTNVVDVIWSAPKDDKVAILTEVGTLHVHHIPQDALQWPPPRRIARSTQPHQSHSAHPSTAASPEPPSPSHRSRLNSAVDAVNGAATSWLSSIRSRSLSNGHNIPSLNSLSLTPAVGAKSAKAVAASAGRTIGKGVHYIQHAKDNKIYLNAANGGTPRSAVWMTGKSRGLIATVADGNVKTFRTRIVVDPARGGKDARRTVVKILNQIPLNGLPCPRIAPAVTDQLVPPSSKDHNSGNSQIEGQGGQGDLPNNDSGKETQGMWQPRSPTMPGFRQDRNQQDKTEWRAYAEVHSTCDYAKFHTDPRVSLFVYADPGTSSSAIFSGHHGDEEHHDHQQQEHNLHHVDDSSPWVFGLDIPTRKISSGAAAAVKAGIIAGEDGAADLVWSSRERGADGEDAEGFFEDDVDVIDFAEDRV</sequence>
<feature type="compositionally biased region" description="Polar residues" evidence="1">
    <location>
        <begin position="121"/>
        <end position="130"/>
    </location>
</feature>
<feature type="compositionally biased region" description="Low complexity" evidence="1">
    <location>
        <begin position="1"/>
        <end position="26"/>
    </location>
</feature>
<dbReference type="EMBL" id="ML978137">
    <property type="protein sequence ID" value="KAF2093682.1"/>
    <property type="molecule type" value="Genomic_DNA"/>
</dbReference>
<feature type="compositionally biased region" description="Low complexity" evidence="1">
    <location>
        <begin position="768"/>
        <end position="784"/>
    </location>
</feature>
<accession>A0A9P4I5S0</accession>
<dbReference type="Proteomes" id="UP000799772">
    <property type="component" value="Unassembled WGS sequence"/>
</dbReference>
<evidence type="ECO:0000256" key="1">
    <source>
        <dbReference type="SAM" id="MobiDB-lite"/>
    </source>
</evidence>
<feature type="compositionally biased region" description="Polar residues" evidence="1">
    <location>
        <begin position="165"/>
        <end position="182"/>
    </location>
</feature>
<proteinExistence type="predicted"/>
<feature type="region of interest" description="Disordered" evidence="1">
    <location>
        <begin position="328"/>
        <end position="358"/>
    </location>
</feature>
<keyword evidence="3" id="KW-1185">Reference proteome</keyword>
<reference evidence="2" key="1">
    <citation type="journal article" date="2020" name="Stud. Mycol.">
        <title>101 Dothideomycetes genomes: a test case for predicting lifestyles and emergence of pathogens.</title>
        <authorList>
            <person name="Haridas S."/>
            <person name="Albert R."/>
            <person name="Binder M."/>
            <person name="Bloem J."/>
            <person name="Labutti K."/>
            <person name="Salamov A."/>
            <person name="Andreopoulos B."/>
            <person name="Baker S."/>
            <person name="Barry K."/>
            <person name="Bills G."/>
            <person name="Bluhm B."/>
            <person name="Cannon C."/>
            <person name="Castanera R."/>
            <person name="Culley D."/>
            <person name="Daum C."/>
            <person name="Ezra D."/>
            <person name="Gonzalez J."/>
            <person name="Henrissat B."/>
            <person name="Kuo A."/>
            <person name="Liang C."/>
            <person name="Lipzen A."/>
            <person name="Lutzoni F."/>
            <person name="Magnuson J."/>
            <person name="Mondo S."/>
            <person name="Nolan M."/>
            <person name="Ohm R."/>
            <person name="Pangilinan J."/>
            <person name="Park H.-J."/>
            <person name="Ramirez L."/>
            <person name="Alfaro M."/>
            <person name="Sun H."/>
            <person name="Tritt A."/>
            <person name="Yoshinaga Y."/>
            <person name="Zwiers L.-H."/>
            <person name="Turgeon B."/>
            <person name="Goodwin S."/>
            <person name="Spatafora J."/>
            <person name="Crous P."/>
            <person name="Grigoriev I."/>
        </authorList>
    </citation>
    <scope>NUCLEOTIDE SEQUENCE</scope>
    <source>
        <strain evidence="2">CBS 133067</strain>
    </source>
</reference>
<dbReference type="GO" id="GO:0042594">
    <property type="term" value="P:response to starvation"/>
    <property type="evidence" value="ECO:0007669"/>
    <property type="project" value="TreeGrafter"/>
</dbReference>